<dbReference type="PRINTS" id="PR01806">
    <property type="entry name" value="VIRFACTRMVIN"/>
</dbReference>
<dbReference type="Proteomes" id="UP000006844">
    <property type="component" value="Chromosome"/>
</dbReference>
<feature type="transmembrane region" description="Helical" evidence="10">
    <location>
        <begin position="80"/>
        <end position="99"/>
    </location>
</feature>
<dbReference type="GO" id="GO:0008360">
    <property type="term" value="P:regulation of cell shape"/>
    <property type="evidence" value="ECO:0007669"/>
    <property type="project" value="UniProtKB-KW"/>
</dbReference>
<dbReference type="GO" id="GO:0009252">
    <property type="term" value="P:peptidoglycan biosynthetic process"/>
    <property type="evidence" value="ECO:0007669"/>
    <property type="project" value="UniProtKB-KW"/>
</dbReference>
<keyword evidence="3 10" id="KW-0812">Transmembrane</keyword>
<evidence type="ECO:0000256" key="1">
    <source>
        <dbReference type="ARBA" id="ARBA00004651"/>
    </source>
</evidence>
<comment type="similarity">
    <text evidence="9">Belongs to the MurJ/MviN family.</text>
</comment>
<feature type="transmembrane region" description="Helical" evidence="10">
    <location>
        <begin position="483"/>
        <end position="502"/>
    </location>
</feature>
<feature type="transmembrane region" description="Helical" evidence="10">
    <location>
        <begin position="233"/>
        <end position="255"/>
    </location>
</feature>
<dbReference type="eggNOG" id="COG0728">
    <property type="taxonomic scope" value="Bacteria"/>
</dbReference>
<evidence type="ECO:0000313" key="12">
    <source>
        <dbReference type="Proteomes" id="UP000006844"/>
    </source>
</evidence>
<dbReference type="GO" id="GO:0034204">
    <property type="term" value="P:lipid translocation"/>
    <property type="evidence" value="ECO:0007669"/>
    <property type="project" value="TreeGrafter"/>
</dbReference>
<feature type="transmembrane region" description="Helical" evidence="10">
    <location>
        <begin position="424"/>
        <end position="443"/>
    </location>
</feature>
<dbReference type="InterPro" id="IPR004268">
    <property type="entry name" value="MurJ"/>
</dbReference>
<evidence type="ECO:0000256" key="6">
    <source>
        <dbReference type="ARBA" id="ARBA00022989"/>
    </source>
</evidence>
<keyword evidence="12" id="KW-1185">Reference proteome</keyword>
<accession>E8V3N4</accession>
<feature type="transmembrane region" description="Helical" evidence="10">
    <location>
        <begin position="522"/>
        <end position="540"/>
    </location>
</feature>
<dbReference type="Pfam" id="PF03023">
    <property type="entry name" value="MurJ"/>
    <property type="match status" value="1"/>
</dbReference>
<dbReference type="HOGENOM" id="CLU_006797_5_2_0"/>
<keyword evidence="6 10" id="KW-1133">Transmembrane helix</keyword>
<evidence type="ECO:0000256" key="8">
    <source>
        <dbReference type="ARBA" id="ARBA00060041"/>
    </source>
</evidence>
<keyword evidence="2" id="KW-1003">Cell membrane</keyword>
<feature type="transmembrane region" description="Helical" evidence="10">
    <location>
        <begin position="129"/>
        <end position="148"/>
    </location>
</feature>
<evidence type="ECO:0000256" key="10">
    <source>
        <dbReference type="SAM" id="Phobius"/>
    </source>
</evidence>
<dbReference type="AlphaFoldDB" id="E8V3N4"/>
<evidence type="ECO:0000256" key="4">
    <source>
        <dbReference type="ARBA" id="ARBA00022960"/>
    </source>
</evidence>
<evidence type="ECO:0000256" key="3">
    <source>
        <dbReference type="ARBA" id="ARBA00022692"/>
    </source>
</evidence>
<dbReference type="GO" id="GO:0015648">
    <property type="term" value="F:lipid-linked peptidoglycan transporter activity"/>
    <property type="evidence" value="ECO:0007669"/>
    <property type="project" value="TreeGrafter"/>
</dbReference>
<evidence type="ECO:0000256" key="9">
    <source>
        <dbReference type="ARBA" id="ARBA00061532"/>
    </source>
</evidence>
<organism evidence="11 12">
    <name type="scientific">Terriglobus saanensis (strain ATCC BAA-1853 / DSM 23119 / SP1PR4)</name>
    <dbReference type="NCBI Taxonomy" id="401053"/>
    <lineage>
        <taxon>Bacteria</taxon>
        <taxon>Pseudomonadati</taxon>
        <taxon>Acidobacteriota</taxon>
        <taxon>Terriglobia</taxon>
        <taxon>Terriglobales</taxon>
        <taxon>Acidobacteriaceae</taxon>
        <taxon>Terriglobus</taxon>
    </lineage>
</organism>
<dbReference type="GO" id="GO:0005886">
    <property type="term" value="C:plasma membrane"/>
    <property type="evidence" value="ECO:0007669"/>
    <property type="project" value="UniProtKB-SubCell"/>
</dbReference>
<feature type="transmembrane region" description="Helical" evidence="10">
    <location>
        <begin position="261"/>
        <end position="285"/>
    </location>
</feature>
<feature type="transmembrane region" description="Helical" evidence="10">
    <location>
        <begin position="349"/>
        <end position="369"/>
    </location>
</feature>
<evidence type="ECO:0000256" key="2">
    <source>
        <dbReference type="ARBA" id="ARBA00022475"/>
    </source>
</evidence>
<feature type="transmembrane region" description="Helical" evidence="10">
    <location>
        <begin position="200"/>
        <end position="221"/>
    </location>
</feature>
<feature type="transmembrane region" description="Helical" evidence="10">
    <location>
        <begin position="160"/>
        <end position="188"/>
    </location>
</feature>
<dbReference type="CDD" id="cd13123">
    <property type="entry name" value="MATE_MurJ_like"/>
    <property type="match status" value="1"/>
</dbReference>
<sequence length="587" mass="63022">MSFAYTHVPEAGHGALNLGFPMDQVCALCATPPFRKKPRKNGAQVEGTISLPEMDDAGVEAVPEKTGSEWKQMLLPSRVHTARSAAVLLGGATLLSALVGLVRTKYIAHVFGATPAMGAYQAAFEMPDMLGYLIVGGSISITLVSMLSRIRAEGDDERENLAMSVILNAMSVVLGVAIVLAEIFAPIYTRYKFPMFAPDQLALCTSLTRIILLQPFFLFAGGVLGSRLLVRKIFVYQAITPLIYGIGVIAGGVLFSHSAGIYSLAYGVVGGAFAGPFLLTAIGAYRSGMRYKPVLNLRHPLFLEWLRISLPLMIGVSLVIADKWILTYFSSIVEITHINMAKTVFQSPLMILGQAAGAASLPFFASLFAQKKIPEFSASVDRAVTRVAAISLLATSWMVVLATPLVALLVGGGRYTPQDTATTAQYFTIFTFSLALWAAQAIYGRAFYAAGNTLTPAIAGTAITVGSIPVYALLFHFGGMTGLMWASNFGITLQVSVLAILLHRKRLVSLAELEWGELGRSLLASVVSWFALMGFLRVLPAMHGRLGNLITLATASVVWAGVVYGMLRVTGSRLPQEVLRRRSAKTT</sequence>
<comment type="function">
    <text evidence="8">Involved in peptidoglycan biosynthesis. Transports lipid-linked peptidoglycan precursors from the inner to the outer leaflet of the cytoplasmic membrane.</text>
</comment>
<evidence type="ECO:0000256" key="7">
    <source>
        <dbReference type="ARBA" id="ARBA00023136"/>
    </source>
</evidence>
<feature type="transmembrane region" description="Helical" evidence="10">
    <location>
        <begin position="455"/>
        <end position="477"/>
    </location>
</feature>
<dbReference type="PANTHER" id="PTHR47019:SF1">
    <property type="entry name" value="LIPID II FLIPPASE MURJ"/>
    <property type="match status" value="1"/>
</dbReference>
<feature type="transmembrane region" description="Helical" evidence="10">
    <location>
        <begin position="390"/>
        <end position="412"/>
    </location>
</feature>
<protein>
    <submittedName>
        <fullName evidence="11">Virulence factor MVIN family protein</fullName>
    </submittedName>
</protein>
<dbReference type="KEGG" id="tsa:AciPR4_3972"/>
<gene>
    <name evidence="11" type="ordered locus">AciPR4_3972</name>
</gene>
<dbReference type="EMBL" id="CP002467">
    <property type="protein sequence ID" value="ADV84721.1"/>
    <property type="molecule type" value="Genomic_DNA"/>
</dbReference>
<reference evidence="11 12" key="1">
    <citation type="journal article" date="2012" name="Stand. Genomic Sci.">
        <title>Complete genome sequence of Terriglobus saanensis type strain SP1PR4(T), an Acidobacteria from tundra soil.</title>
        <authorList>
            <person name="Rawat S.R."/>
            <person name="Mannisto M.K."/>
            <person name="Starovoytov V."/>
            <person name="Goodwin L."/>
            <person name="Nolan M."/>
            <person name="Hauser L."/>
            <person name="Land M."/>
            <person name="Davenport K.W."/>
            <person name="Woyke T."/>
            <person name="Haggblom M.M."/>
        </authorList>
    </citation>
    <scope>NUCLEOTIDE SEQUENCE</scope>
    <source>
        <strain evidence="12">ATCC BAA-1853 / DSM 23119 / SP1PR4</strain>
    </source>
</reference>
<dbReference type="InterPro" id="IPR051050">
    <property type="entry name" value="Lipid_II_flippase_MurJ/MviN"/>
</dbReference>
<evidence type="ECO:0000313" key="11">
    <source>
        <dbReference type="EMBL" id="ADV84721.1"/>
    </source>
</evidence>
<dbReference type="PANTHER" id="PTHR47019">
    <property type="entry name" value="LIPID II FLIPPASE MURJ"/>
    <property type="match status" value="1"/>
</dbReference>
<keyword evidence="7 10" id="KW-0472">Membrane</keyword>
<feature type="transmembrane region" description="Helical" evidence="10">
    <location>
        <begin position="546"/>
        <end position="567"/>
    </location>
</feature>
<dbReference type="STRING" id="401053.AciPR4_3972"/>
<feature type="transmembrane region" description="Helical" evidence="10">
    <location>
        <begin position="305"/>
        <end position="329"/>
    </location>
</feature>
<keyword evidence="5" id="KW-0573">Peptidoglycan synthesis</keyword>
<name>E8V3N4_TERSS</name>
<evidence type="ECO:0000256" key="5">
    <source>
        <dbReference type="ARBA" id="ARBA00022984"/>
    </source>
</evidence>
<comment type="subcellular location">
    <subcellularLocation>
        <location evidence="1">Cell membrane</location>
        <topology evidence="1">Multi-pass membrane protein</topology>
    </subcellularLocation>
</comment>
<keyword evidence="4" id="KW-0133">Cell shape</keyword>
<proteinExistence type="inferred from homology"/>